<comment type="caution">
    <text evidence="2">The sequence shown here is derived from an EMBL/GenBank/DDBJ whole genome shotgun (WGS) entry which is preliminary data.</text>
</comment>
<protein>
    <submittedName>
        <fullName evidence="2">Uncharacterized protein</fullName>
    </submittedName>
</protein>
<proteinExistence type="predicted"/>
<name>A0ABD1NCW9_9FABA</name>
<dbReference type="EMBL" id="JBGMDY010000002">
    <property type="protein sequence ID" value="KAL2345960.1"/>
    <property type="molecule type" value="Genomic_DNA"/>
</dbReference>
<organism evidence="2 3">
    <name type="scientific">Flemingia macrophylla</name>
    <dbReference type="NCBI Taxonomy" id="520843"/>
    <lineage>
        <taxon>Eukaryota</taxon>
        <taxon>Viridiplantae</taxon>
        <taxon>Streptophyta</taxon>
        <taxon>Embryophyta</taxon>
        <taxon>Tracheophyta</taxon>
        <taxon>Spermatophyta</taxon>
        <taxon>Magnoliopsida</taxon>
        <taxon>eudicotyledons</taxon>
        <taxon>Gunneridae</taxon>
        <taxon>Pentapetalae</taxon>
        <taxon>rosids</taxon>
        <taxon>fabids</taxon>
        <taxon>Fabales</taxon>
        <taxon>Fabaceae</taxon>
        <taxon>Papilionoideae</taxon>
        <taxon>50 kb inversion clade</taxon>
        <taxon>NPAAA clade</taxon>
        <taxon>indigoferoid/millettioid clade</taxon>
        <taxon>Phaseoleae</taxon>
        <taxon>Flemingia</taxon>
    </lineage>
</organism>
<sequence>MARGNSEERDLTNETFLESNNYVARNVKPIMRGFDGSSLPPEGALKDEFERQHSVSLVQREAVGDLQRDRDGRASDQRRHRDGAVLVLVERRQQNLGRDGLAPVRDEGGDAVVVKGEAPVGVPYEDGELHGCGHEGRGAGVQAVDGGADHREAGLVGAVHEPEDEEGDAGQ</sequence>
<evidence type="ECO:0000256" key="1">
    <source>
        <dbReference type="SAM" id="MobiDB-lite"/>
    </source>
</evidence>
<dbReference type="AlphaFoldDB" id="A0ABD1NCW9"/>
<evidence type="ECO:0000313" key="3">
    <source>
        <dbReference type="Proteomes" id="UP001603857"/>
    </source>
</evidence>
<keyword evidence="3" id="KW-1185">Reference proteome</keyword>
<reference evidence="2 3" key="1">
    <citation type="submission" date="2024-08" db="EMBL/GenBank/DDBJ databases">
        <title>Insights into the chromosomal genome structure of Flemingia macrophylla.</title>
        <authorList>
            <person name="Ding Y."/>
            <person name="Zhao Y."/>
            <person name="Bi W."/>
            <person name="Wu M."/>
            <person name="Zhao G."/>
            <person name="Gong Y."/>
            <person name="Li W."/>
            <person name="Zhang P."/>
        </authorList>
    </citation>
    <scope>NUCLEOTIDE SEQUENCE [LARGE SCALE GENOMIC DNA]</scope>
    <source>
        <strain evidence="2">DYQJB</strain>
        <tissue evidence="2">Leaf</tissue>
    </source>
</reference>
<dbReference type="Proteomes" id="UP001603857">
    <property type="component" value="Unassembled WGS sequence"/>
</dbReference>
<accession>A0ABD1NCW9</accession>
<gene>
    <name evidence="2" type="ORF">Fmac_007245</name>
</gene>
<feature type="region of interest" description="Disordered" evidence="1">
    <location>
        <begin position="59"/>
        <end position="82"/>
    </location>
</feature>
<evidence type="ECO:0000313" key="2">
    <source>
        <dbReference type="EMBL" id="KAL2345960.1"/>
    </source>
</evidence>
<feature type="compositionally biased region" description="Basic and acidic residues" evidence="1">
    <location>
        <begin position="62"/>
        <end position="82"/>
    </location>
</feature>